<keyword evidence="1" id="KW-0732">Signal</keyword>
<proteinExistence type="predicted"/>
<dbReference type="GeneID" id="54453418"/>
<evidence type="ECO:0000313" key="4">
    <source>
        <dbReference type="RefSeq" id="XP_033582676.1"/>
    </source>
</evidence>
<sequence length="89" mass="10296">MSYLAPLPFIFLKLSHLFRTLTLPSPISHTSTPYFFPRPSYFDSVLASSVSVCSLHEGYSSSYLKTCLPKIYYYFMTLACNFPHDFYTQ</sequence>
<reference evidence="4" key="3">
    <citation type="submission" date="2025-04" db="UniProtKB">
        <authorList>
            <consortium name="RefSeq"/>
        </authorList>
    </citation>
    <scope>IDENTIFICATION</scope>
    <source>
        <strain evidence="4">CBS 304.34</strain>
    </source>
</reference>
<accession>A0A6A6Z3H8</accession>
<feature type="chain" id="PRO_5044629545" evidence="1">
    <location>
        <begin position="23"/>
        <end position="89"/>
    </location>
</feature>
<feature type="signal peptide" evidence="1">
    <location>
        <begin position="1"/>
        <end position="22"/>
    </location>
</feature>
<dbReference type="RefSeq" id="XP_033582676.1">
    <property type="nucleotide sequence ID" value="XM_033712525.1"/>
</dbReference>
<keyword evidence="3" id="KW-1185">Reference proteome</keyword>
<evidence type="ECO:0000313" key="2">
    <source>
        <dbReference type="EMBL" id="KAF2815712.1"/>
    </source>
</evidence>
<organism evidence="2">
    <name type="scientific">Mytilinidion resinicola</name>
    <dbReference type="NCBI Taxonomy" id="574789"/>
    <lineage>
        <taxon>Eukaryota</taxon>
        <taxon>Fungi</taxon>
        <taxon>Dikarya</taxon>
        <taxon>Ascomycota</taxon>
        <taxon>Pezizomycotina</taxon>
        <taxon>Dothideomycetes</taxon>
        <taxon>Pleosporomycetidae</taxon>
        <taxon>Mytilinidiales</taxon>
        <taxon>Mytilinidiaceae</taxon>
        <taxon>Mytilinidion</taxon>
    </lineage>
</organism>
<evidence type="ECO:0000313" key="3">
    <source>
        <dbReference type="Proteomes" id="UP000504636"/>
    </source>
</evidence>
<reference evidence="2 4" key="1">
    <citation type="journal article" date="2020" name="Stud. Mycol.">
        <title>101 Dothideomycetes genomes: a test case for predicting lifestyles and emergence of pathogens.</title>
        <authorList>
            <person name="Haridas S."/>
            <person name="Albert R."/>
            <person name="Binder M."/>
            <person name="Bloem J."/>
            <person name="Labutti K."/>
            <person name="Salamov A."/>
            <person name="Andreopoulos B."/>
            <person name="Baker S."/>
            <person name="Barry K."/>
            <person name="Bills G."/>
            <person name="Bluhm B."/>
            <person name="Cannon C."/>
            <person name="Castanera R."/>
            <person name="Culley D."/>
            <person name="Daum C."/>
            <person name="Ezra D."/>
            <person name="Gonzalez J."/>
            <person name="Henrissat B."/>
            <person name="Kuo A."/>
            <person name="Liang C."/>
            <person name="Lipzen A."/>
            <person name="Lutzoni F."/>
            <person name="Magnuson J."/>
            <person name="Mondo S."/>
            <person name="Nolan M."/>
            <person name="Ohm R."/>
            <person name="Pangilinan J."/>
            <person name="Park H.-J."/>
            <person name="Ramirez L."/>
            <person name="Alfaro M."/>
            <person name="Sun H."/>
            <person name="Tritt A."/>
            <person name="Yoshinaga Y."/>
            <person name="Zwiers L.-H."/>
            <person name="Turgeon B."/>
            <person name="Goodwin S."/>
            <person name="Spatafora J."/>
            <person name="Crous P."/>
            <person name="Grigoriev I."/>
        </authorList>
    </citation>
    <scope>NUCLEOTIDE SEQUENCE</scope>
    <source>
        <strain evidence="2 4">CBS 304.34</strain>
    </source>
</reference>
<reference evidence="4" key="2">
    <citation type="submission" date="2020-04" db="EMBL/GenBank/DDBJ databases">
        <authorList>
            <consortium name="NCBI Genome Project"/>
        </authorList>
    </citation>
    <scope>NUCLEOTIDE SEQUENCE</scope>
    <source>
        <strain evidence="4">CBS 304.34</strain>
    </source>
</reference>
<evidence type="ECO:0000256" key="1">
    <source>
        <dbReference type="SAM" id="SignalP"/>
    </source>
</evidence>
<name>A0A6A6Z3H8_9PEZI</name>
<gene>
    <name evidence="2 4" type="ORF">BDZ99DRAFT_121119</name>
</gene>
<dbReference type="EMBL" id="MU003693">
    <property type="protein sequence ID" value="KAF2815712.1"/>
    <property type="molecule type" value="Genomic_DNA"/>
</dbReference>
<protein>
    <submittedName>
        <fullName evidence="2 4">Uncharacterized protein</fullName>
    </submittedName>
</protein>
<dbReference type="Proteomes" id="UP000504636">
    <property type="component" value="Unplaced"/>
</dbReference>
<dbReference type="AlphaFoldDB" id="A0A6A6Z3H8"/>